<keyword evidence="1" id="KW-0175">Coiled coil</keyword>
<evidence type="ECO:0000259" key="3">
    <source>
        <dbReference type="Pfam" id="PF25995"/>
    </source>
</evidence>
<feature type="region of interest" description="Disordered" evidence="2">
    <location>
        <begin position="530"/>
        <end position="571"/>
    </location>
</feature>
<evidence type="ECO:0000313" key="4">
    <source>
        <dbReference type="EMBL" id="KAK4462081.1"/>
    </source>
</evidence>
<accession>A0AAV9HSW4</accession>
<feature type="coiled-coil region" evidence="1">
    <location>
        <begin position="820"/>
        <end position="882"/>
    </location>
</feature>
<evidence type="ECO:0000313" key="5">
    <source>
        <dbReference type="Proteomes" id="UP001321749"/>
    </source>
</evidence>
<gene>
    <name evidence="4" type="ORF">QBC42DRAFT_338567</name>
</gene>
<feature type="region of interest" description="Disordered" evidence="2">
    <location>
        <begin position="456"/>
        <end position="514"/>
    </location>
</feature>
<reference evidence="4" key="1">
    <citation type="journal article" date="2023" name="Mol. Phylogenet. Evol.">
        <title>Genome-scale phylogeny and comparative genomics of the fungal order Sordariales.</title>
        <authorList>
            <person name="Hensen N."/>
            <person name="Bonometti L."/>
            <person name="Westerberg I."/>
            <person name="Brannstrom I.O."/>
            <person name="Guillou S."/>
            <person name="Cros-Aarteil S."/>
            <person name="Calhoun S."/>
            <person name="Haridas S."/>
            <person name="Kuo A."/>
            <person name="Mondo S."/>
            <person name="Pangilinan J."/>
            <person name="Riley R."/>
            <person name="LaButti K."/>
            <person name="Andreopoulos B."/>
            <person name="Lipzen A."/>
            <person name="Chen C."/>
            <person name="Yan M."/>
            <person name="Daum C."/>
            <person name="Ng V."/>
            <person name="Clum A."/>
            <person name="Steindorff A."/>
            <person name="Ohm R.A."/>
            <person name="Martin F."/>
            <person name="Silar P."/>
            <person name="Natvig D.O."/>
            <person name="Lalanne C."/>
            <person name="Gautier V."/>
            <person name="Ament-Velasquez S.L."/>
            <person name="Kruys A."/>
            <person name="Hutchinson M.I."/>
            <person name="Powell A.J."/>
            <person name="Barry K."/>
            <person name="Miller A.N."/>
            <person name="Grigoriev I.V."/>
            <person name="Debuchy R."/>
            <person name="Gladieux P."/>
            <person name="Hiltunen Thoren M."/>
            <person name="Johannesson H."/>
        </authorList>
    </citation>
    <scope>NUCLEOTIDE SEQUENCE</scope>
    <source>
        <strain evidence="4">PSN324</strain>
    </source>
</reference>
<evidence type="ECO:0000256" key="1">
    <source>
        <dbReference type="SAM" id="Coils"/>
    </source>
</evidence>
<reference evidence="4" key="2">
    <citation type="submission" date="2023-06" db="EMBL/GenBank/DDBJ databases">
        <authorList>
            <consortium name="Lawrence Berkeley National Laboratory"/>
            <person name="Mondo S.J."/>
            <person name="Hensen N."/>
            <person name="Bonometti L."/>
            <person name="Westerberg I."/>
            <person name="Brannstrom I.O."/>
            <person name="Guillou S."/>
            <person name="Cros-Aarteil S."/>
            <person name="Calhoun S."/>
            <person name="Haridas S."/>
            <person name="Kuo A."/>
            <person name="Pangilinan J."/>
            <person name="Riley R."/>
            <person name="Labutti K."/>
            <person name="Andreopoulos B."/>
            <person name="Lipzen A."/>
            <person name="Chen C."/>
            <person name="Yanf M."/>
            <person name="Daum C."/>
            <person name="Ng V."/>
            <person name="Clum A."/>
            <person name="Steindorff A."/>
            <person name="Ohm R."/>
            <person name="Martin F."/>
            <person name="Silar P."/>
            <person name="Natvig D."/>
            <person name="Lalanne C."/>
            <person name="Gautier V."/>
            <person name="Ament-Velasquez S.L."/>
            <person name="Kruys A."/>
            <person name="Hutchinson M.I."/>
            <person name="Powell A.J."/>
            <person name="Barry K."/>
            <person name="Miller A.N."/>
            <person name="Grigoriev I.V."/>
            <person name="Debuchy R."/>
            <person name="Gladieux P."/>
            <person name="Thoren M.H."/>
            <person name="Johannesson H."/>
        </authorList>
    </citation>
    <scope>NUCLEOTIDE SEQUENCE</scope>
    <source>
        <strain evidence="4">PSN324</strain>
    </source>
</reference>
<feature type="domain" description="STB6-like N-terminal" evidence="3">
    <location>
        <begin position="67"/>
        <end position="205"/>
    </location>
</feature>
<dbReference type="InterPro" id="IPR059025">
    <property type="entry name" value="STB6_N"/>
</dbReference>
<organism evidence="4 5">
    <name type="scientific">Cladorrhinum samala</name>
    <dbReference type="NCBI Taxonomy" id="585594"/>
    <lineage>
        <taxon>Eukaryota</taxon>
        <taxon>Fungi</taxon>
        <taxon>Dikarya</taxon>
        <taxon>Ascomycota</taxon>
        <taxon>Pezizomycotina</taxon>
        <taxon>Sordariomycetes</taxon>
        <taxon>Sordariomycetidae</taxon>
        <taxon>Sordariales</taxon>
        <taxon>Podosporaceae</taxon>
        <taxon>Cladorrhinum</taxon>
    </lineage>
</organism>
<dbReference type="EMBL" id="MU864978">
    <property type="protein sequence ID" value="KAK4462081.1"/>
    <property type="molecule type" value="Genomic_DNA"/>
</dbReference>
<dbReference type="Proteomes" id="UP001321749">
    <property type="component" value="Unassembled WGS sequence"/>
</dbReference>
<dbReference type="PANTHER" id="PTHR31011">
    <property type="entry name" value="PROTEIN STB2-RELATED"/>
    <property type="match status" value="1"/>
</dbReference>
<dbReference type="GO" id="GO:0070822">
    <property type="term" value="C:Sin3-type complex"/>
    <property type="evidence" value="ECO:0007669"/>
    <property type="project" value="TreeGrafter"/>
</dbReference>
<evidence type="ECO:0000256" key="2">
    <source>
        <dbReference type="SAM" id="MobiDB-lite"/>
    </source>
</evidence>
<keyword evidence="5" id="KW-1185">Reference proteome</keyword>
<name>A0AAV9HSW4_9PEZI</name>
<dbReference type="Gene3D" id="1.10.287.1490">
    <property type="match status" value="1"/>
</dbReference>
<dbReference type="AlphaFoldDB" id="A0AAV9HSW4"/>
<dbReference type="PANTHER" id="PTHR31011:SF2">
    <property type="entry name" value="PROTEIN STB2-RELATED"/>
    <property type="match status" value="1"/>
</dbReference>
<sequence length="902" mass="98240">MSMRLPVSFPATLDVRVHREEELTLARTNSLRNAKTPAAAVPDIPDGAAVAAREASLNAPPAAGRRRVALPDPIAFKFLEDDPSVTVVKRRHVLPGYELYLVEQWACSRKSPAFVIATYTADPKHSVMTGVLEIPSEEKDWSPRLRLYFNAIQQYHARPKETDIGELMVTNLSSFPSALTVIAVPDGDIQKHRNMFIVNENLKRLGCSGRSGLTLTDPTPATQAKFLQLYKTNEKIPFCLAVVELVKMSQMALFLFGMLEEEYIDGLLCDMTETAINNWWTEIGSEYFNIEPTDGILGPTTLAALLGTVMGARNRLSYCGAPVAKDVFEIEATKKGIGTFQKSVKLERTRRLDRQTLLKLHSVTAKAAAGDGGWGVHKAVKSTVAEIGGKRGELVIGMVGGRDKANIGDIETVDLGRFISLAYGERPKWLWHGKARRTPQETGPEHTGSAFGKELRDEMMSPPQPGSRRVQSAPAEDESEARKREDSPAILSPPQSTNSAPVGGEAPALTTTTADRDALRKTVFKSVAGKVSDARSGLGRIRDAVGGGLRGHGGRPSKEESPDRNGNGHASPSIAILAQSSAAVTSPVATGRVFTWRVKPEEYALKNKVVEEGTVMSPSAQSSDTQLATAVEAPGQLRTAGEKSSLAELRKDILNTTISAAGSEAGDLDLEGPVVTAERNSDLPMLSLQRRHSLDDLSSLNRPLNDARYPRRISFSEAEDAVLRWHDVVDLGDEEAAVAGSNAVLAILLSQEEFAYNLYRRLKQMQTDMAPWVAGKLSGVEALDSVFGFQQEEIQALSKAVGEVYNRMQHNSGELVGRERARLTEAVKDVESLVAKLEYEISALVGKVSEVEDGVAQFEAQVEDLEQRAEELKSVLETESWAHWLVRTLTGIGTGPNITRQR</sequence>
<comment type="caution">
    <text evidence="4">The sequence shown here is derived from an EMBL/GenBank/DDBJ whole genome shotgun (WGS) entry which is preliminary data.</text>
</comment>
<dbReference type="InterPro" id="IPR038919">
    <property type="entry name" value="STB2/STB2"/>
</dbReference>
<dbReference type="Pfam" id="PF25995">
    <property type="entry name" value="STB6_N"/>
    <property type="match status" value="1"/>
</dbReference>
<proteinExistence type="predicted"/>
<protein>
    <recommendedName>
        <fullName evidence="3">STB6-like N-terminal domain-containing protein</fullName>
    </recommendedName>
</protein>